<dbReference type="Proteomes" id="UP000252706">
    <property type="component" value="Unassembled WGS sequence"/>
</dbReference>
<gene>
    <name evidence="1" type="ORF">DS909_17215</name>
</gene>
<organism evidence="1 2">
    <name type="scientific">Phaeobacter gallaeciensis</name>
    <dbReference type="NCBI Taxonomy" id="60890"/>
    <lineage>
        <taxon>Bacteria</taxon>
        <taxon>Pseudomonadati</taxon>
        <taxon>Pseudomonadota</taxon>
        <taxon>Alphaproteobacteria</taxon>
        <taxon>Rhodobacterales</taxon>
        <taxon>Roseobacteraceae</taxon>
        <taxon>Phaeobacter</taxon>
    </lineage>
</organism>
<name>A0A366WQC1_9RHOB</name>
<sequence>MAAPTGPWPDVQVLHRSVPKAAVRHIAQNFCWPEGSTADKTAVQFSALADAAFFRMCSKFLAAMQLRSRNRLLRNSFSNFN</sequence>
<reference evidence="1 2" key="1">
    <citation type="submission" date="2018-07" db="EMBL/GenBank/DDBJ databases">
        <title>Modular assembly of carbohydrate-degrading microbial communities in the ocean.</title>
        <authorList>
            <person name="Enke T.N."/>
            <person name="Datta M.S."/>
            <person name="Schwartzman J.A."/>
            <person name="Cermak N."/>
            <person name="Schmitz D.A."/>
            <person name="Barrere J."/>
            <person name="Cordero O.X."/>
        </authorList>
    </citation>
    <scope>NUCLEOTIDE SEQUENCE [LARGE SCALE GENOMIC DNA]</scope>
    <source>
        <strain evidence="1 2">C3M10</strain>
    </source>
</reference>
<dbReference type="EMBL" id="QOCE01000041">
    <property type="protein sequence ID" value="RBW52418.1"/>
    <property type="molecule type" value="Genomic_DNA"/>
</dbReference>
<proteinExistence type="predicted"/>
<protein>
    <submittedName>
        <fullName evidence="1">Uncharacterized protein</fullName>
    </submittedName>
</protein>
<evidence type="ECO:0000313" key="1">
    <source>
        <dbReference type="EMBL" id="RBW52418.1"/>
    </source>
</evidence>
<dbReference type="AlphaFoldDB" id="A0A366WQC1"/>
<accession>A0A366WQC1</accession>
<comment type="caution">
    <text evidence="1">The sequence shown here is derived from an EMBL/GenBank/DDBJ whole genome shotgun (WGS) entry which is preliminary data.</text>
</comment>
<evidence type="ECO:0000313" key="2">
    <source>
        <dbReference type="Proteomes" id="UP000252706"/>
    </source>
</evidence>